<accession>A0AAD4CQK2</accession>
<feature type="compositionally biased region" description="Polar residues" evidence="1">
    <location>
        <begin position="800"/>
        <end position="812"/>
    </location>
</feature>
<evidence type="ECO:0000256" key="1">
    <source>
        <dbReference type="SAM" id="MobiDB-lite"/>
    </source>
</evidence>
<comment type="caution">
    <text evidence="2">The sequence shown here is derived from an EMBL/GenBank/DDBJ whole genome shotgun (WGS) entry which is preliminary data.</text>
</comment>
<keyword evidence="3" id="KW-1185">Reference proteome</keyword>
<reference evidence="2" key="1">
    <citation type="journal article" date="2019" name="Beilstein J. Org. Chem.">
        <title>Nanangenines: drimane sesquiterpenoids as the dominant metabolite cohort of a novel Australian fungus, Aspergillus nanangensis.</title>
        <authorList>
            <person name="Lacey H.J."/>
            <person name="Gilchrist C.L.M."/>
            <person name="Crombie A."/>
            <person name="Kalaitzis J.A."/>
            <person name="Vuong D."/>
            <person name="Rutledge P.J."/>
            <person name="Turner P."/>
            <person name="Pitt J.I."/>
            <person name="Lacey E."/>
            <person name="Chooi Y.H."/>
            <person name="Piggott A.M."/>
        </authorList>
    </citation>
    <scope>NUCLEOTIDE SEQUENCE</scope>
    <source>
        <strain evidence="2">MST-FP2251</strain>
    </source>
</reference>
<organism evidence="2 3">
    <name type="scientific">Aspergillus nanangensis</name>
    <dbReference type="NCBI Taxonomy" id="2582783"/>
    <lineage>
        <taxon>Eukaryota</taxon>
        <taxon>Fungi</taxon>
        <taxon>Dikarya</taxon>
        <taxon>Ascomycota</taxon>
        <taxon>Pezizomycotina</taxon>
        <taxon>Eurotiomycetes</taxon>
        <taxon>Eurotiomycetidae</taxon>
        <taxon>Eurotiales</taxon>
        <taxon>Aspergillaceae</taxon>
        <taxon>Aspergillus</taxon>
        <taxon>Aspergillus subgen. Circumdati</taxon>
    </lineage>
</organism>
<proteinExistence type="predicted"/>
<evidence type="ECO:0000313" key="2">
    <source>
        <dbReference type="EMBL" id="KAF9890884.1"/>
    </source>
</evidence>
<evidence type="ECO:0000313" key="3">
    <source>
        <dbReference type="Proteomes" id="UP001194746"/>
    </source>
</evidence>
<feature type="region of interest" description="Disordered" evidence="1">
    <location>
        <begin position="84"/>
        <end position="110"/>
    </location>
</feature>
<name>A0AAD4CQK2_ASPNN</name>
<reference evidence="2" key="2">
    <citation type="submission" date="2020-02" db="EMBL/GenBank/DDBJ databases">
        <authorList>
            <person name="Gilchrist C.L.M."/>
            <person name="Chooi Y.-H."/>
        </authorList>
    </citation>
    <scope>NUCLEOTIDE SEQUENCE</scope>
    <source>
        <strain evidence="2">MST-FP2251</strain>
    </source>
</reference>
<feature type="region of interest" description="Disordered" evidence="1">
    <location>
        <begin position="374"/>
        <end position="397"/>
    </location>
</feature>
<evidence type="ECO:0008006" key="4">
    <source>
        <dbReference type="Google" id="ProtNLM"/>
    </source>
</evidence>
<dbReference type="AlphaFoldDB" id="A0AAD4CQK2"/>
<sequence length="833" mass="95625">MRPALLRLLKRPSALSVLDSLISVPVGIDQLAPRYRSKCLRCHSQGVQQAKCVQGTVSEQPVNKHAPTRSTRRPLSFHIHGIESPSMQTQNGTARVNAPNPNHESSDTLQSLSLQPDKLEFESDLGHTSDIGTRLVDSPAHRHDFALWEELLRYRQRHYGDKGTLDIWEGMMVRVDDIELPVSGKRANFFWQSFVDLGLKREAVMRELVDYSFQLWERSGKRWDKLYESVLTGFLQRGMTQRAVEWHKKLQHPHISSPNDILRVFDAALTIHHQSTTNAVTKTQWHTVSPGLSAFQHICCSTAGHQIYGPVISTLLSSDCIDETFPMHTFLVGRGDHPETYDDFRPLLDYADRCGRPHLSQKLHTYASQRFPDGKSETCEPLPQTQTSLQSKNEEWPQEKSFKDEFGARLFATKALNFDMILSGLRMFGVPAIGPHSLREMATRAHGCQDILEKLNQLEDAKISVGDSVFARLLRKLATENRSILLSDLLHSDQHPDMLEDANVQESLLVSYYITHDWRLYNMTLAILGEICKDEPDLHNIRFRQFLVTNEWDLASKTVDDMILRGKTLTGQSIDYMVGQVLAPRRLGVGPVQRSSMTPVQEVKFVLRILQRVVPMGSSVPSALWTEMLKRLGMTGSWNELRTCCRWLVQHYSSDSNSKRANALKFSKKVKSQGEMVSRQHDHHLVQTIFDRHMQAAIVSWGFRMRVSAKPRNDLIPWVRGLSLLRELEQSGVHLWTSWIRRACRHRLAVLYGRPRQSSRLMNRLLRQENPYSLERVMDDINCAWGEPMFGSRKPEDMQQLVNPPSSGMSQRRTQRMIFRETHLRRGAFIRTR</sequence>
<dbReference type="Proteomes" id="UP001194746">
    <property type="component" value="Unassembled WGS sequence"/>
</dbReference>
<gene>
    <name evidence="2" type="ORF">FE257_005460</name>
</gene>
<protein>
    <recommendedName>
        <fullName evidence="4">Pentatricopeptide repeat domain-containing protein</fullName>
    </recommendedName>
</protein>
<dbReference type="EMBL" id="VCAU01000023">
    <property type="protein sequence ID" value="KAF9890884.1"/>
    <property type="molecule type" value="Genomic_DNA"/>
</dbReference>
<feature type="region of interest" description="Disordered" evidence="1">
    <location>
        <begin position="794"/>
        <end position="813"/>
    </location>
</feature>
<feature type="compositionally biased region" description="Polar residues" evidence="1">
    <location>
        <begin position="85"/>
        <end position="110"/>
    </location>
</feature>